<keyword evidence="4" id="KW-1185">Reference proteome</keyword>
<dbReference type="PANTHER" id="PTHR35562:SF2">
    <property type="entry name" value="DNA ENDONUCLEASE SMRA-RELATED"/>
    <property type="match status" value="1"/>
</dbReference>
<dbReference type="AlphaFoldDB" id="A0A5K7YIC4"/>
<dbReference type="EMBL" id="AP021874">
    <property type="protein sequence ID" value="BBO66501.1"/>
    <property type="molecule type" value="Genomic_DNA"/>
</dbReference>
<dbReference type="Gene3D" id="3.30.1370.110">
    <property type="match status" value="1"/>
</dbReference>
<evidence type="ECO:0000256" key="1">
    <source>
        <dbReference type="SAM" id="MobiDB-lite"/>
    </source>
</evidence>
<dbReference type="KEGG" id="dalk:DSCA_04310"/>
<evidence type="ECO:0000313" key="3">
    <source>
        <dbReference type="EMBL" id="BBO66501.1"/>
    </source>
</evidence>
<gene>
    <name evidence="3" type="ORF">DSCA_04310</name>
</gene>
<dbReference type="InterPro" id="IPR036063">
    <property type="entry name" value="Smr_dom_sf"/>
</dbReference>
<feature type="region of interest" description="Disordered" evidence="1">
    <location>
        <begin position="59"/>
        <end position="82"/>
    </location>
</feature>
<dbReference type="InterPro" id="IPR002625">
    <property type="entry name" value="Smr_dom"/>
</dbReference>
<dbReference type="RefSeq" id="WP_155314862.1">
    <property type="nucleotide sequence ID" value="NZ_AP021874.1"/>
</dbReference>
<dbReference type="SUPFAM" id="SSF160443">
    <property type="entry name" value="SMR domain-like"/>
    <property type="match status" value="1"/>
</dbReference>
<evidence type="ECO:0000313" key="4">
    <source>
        <dbReference type="Proteomes" id="UP000427906"/>
    </source>
</evidence>
<sequence length="227" mass="25026">MKPRPASIGNRPFASLGKRLDLMKVRLPQVHLPEPPSRPLTPAEEKAMFKAAMADVAPLDRRGRTAPRVPAAKAPTLPAEDPDADAKRRLKLLVETGEGFVLTHTAEYVQGACSWVAPEVFRRLHGGHFSIQGHVDLHGMGVETARADFDRFMKRSVALGRRAVLVVHGRGRCSPGPPVLKRNLFDWLTRGHWKRWVIAFTSARACDGGTGATYVLLRSHPRSGKRA</sequence>
<accession>A0A5K7YIC4</accession>
<dbReference type="Proteomes" id="UP000427906">
    <property type="component" value="Chromosome"/>
</dbReference>
<reference evidence="3 4" key="1">
    <citation type="submission" date="2019-11" db="EMBL/GenBank/DDBJ databases">
        <title>Comparative genomics of hydrocarbon-degrading Desulfosarcina strains.</title>
        <authorList>
            <person name="Watanabe M."/>
            <person name="Kojima H."/>
            <person name="Fukui M."/>
        </authorList>
    </citation>
    <scope>NUCLEOTIDE SEQUENCE [LARGE SCALE GENOMIC DNA]</scope>
    <source>
        <strain evidence="3 4">PL12</strain>
    </source>
</reference>
<dbReference type="PANTHER" id="PTHR35562">
    <property type="entry name" value="DNA ENDONUCLEASE SMRA-RELATED"/>
    <property type="match status" value="1"/>
</dbReference>
<protein>
    <recommendedName>
        <fullName evidence="2">Smr domain-containing protein</fullName>
    </recommendedName>
</protein>
<dbReference type="Pfam" id="PF01713">
    <property type="entry name" value="Smr"/>
    <property type="match status" value="1"/>
</dbReference>
<dbReference type="OrthoDB" id="9808881at2"/>
<feature type="domain" description="Smr" evidence="2">
    <location>
        <begin position="135"/>
        <end position="218"/>
    </location>
</feature>
<proteinExistence type="predicted"/>
<dbReference type="PROSITE" id="PS50828">
    <property type="entry name" value="SMR"/>
    <property type="match status" value="1"/>
</dbReference>
<organism evidence="3 4">
    <name type="scientific">Desulfosarcina alkanivorans</name>
    <dbReference type="NCBI Taxonomy" id="571177"/>
    <lineage>
        <taxon>Bacteria</taxon>
        <taxon>Pseudomonadati</taxon>
        <taxon>Thermodesulfobacteriota</taxon>
        <taxon>Desulfobacteria</taxon>
        <taxon>Desulfobacterales</taxon>
        <taxon>Desulfosarcinaceae</taxon>
        <taxon>Desulfosarcina</taxon>
    </lineage>
</organism>
<evidence type="ECO:0000259" key="2">
    <source>
        <dbReference type="PROSITE" id="PS50828"/>
    </source>
</evidence>
<name>A0A5K7YIC4_9BACT</name>